<sequence length="378" mass="41151">MKKRVLAAAAGLSLCTSVFAQSITLTNTFGGNSDSIDAPTGGSDFITFTQHDEKDDSNYGNSVTTVSDRLQLDFSTAKLDGRIRTEFSTSKLNGKEADVRFRGYLRYRPVEQLGFVAGNDFFTKYTVAASYFAASDDYASYGKMAENGIAVIGDVAGLRLAANISGDSLYDNNEAFKLNFGAQYRIKDVASFGATLKSVTNGNFSTGIFAALESVENLTLNAGFVYNSTDTSFLPAASKYVLRASAGYKIKDAKLGLFADFATGLNNEYIAAEKDADKNITGYETLEYKKDNDDYVPLQVRGRVSFDATDTLSLNTFVKVNTLVGADASETVVYPYVNIKLPKFGTLNAGFRMKFNDNVGLAQFSIPLAWKYKLIDKK</sequence>
<evidence type="ECO:0000256" key="1">
    <source>
        <dbReference type="SAM" id="SignalP"/>
    </source>
</evidence>
<dbReference type="OrthoDB" id="359723at2"/>
<protein>
    <recommendedName>
        <fullName evidence="4">Major outer membrane protein</fullName>
    </recommendedName>
</protein>
<reference evidence="2 3" key="1">
    <citation type="submission" date="2017-02" db="EMBL/GenBank/DDBJ databases">
        <authorList>
            <person name="Peterson S.W."/>
        </authorList>
    </citation>
    <scope>NUCLEOTIDE SEQUENCE [LARGE SCALE GENOMIC DNA]</scope>
    <source>
        <strain evidence="2 3">ATCC BAA-908</strain>
    </source>
</reference>
<accession>A0A1T4N087</accession>
<feature type="signal peptide" evidence="1">
    <location>
        <begin position="1"/>
        <end position="20"/>
    </location>
</feature>
<name>A0A1T4N087_TREPO</name>
<evidence type="ECO:0000313" key="2">
    <source>
        <dbReference type="EMBL" id="SJZ72425.1"/>
    </source>
</evidence>
<proteinExistence type="predicted"/>
<dbReference type="GeneID" id="78317414"/>
<keyword evidence="1" id="KW-0732">Signal</keyword>
<gene>
    <name evidence="2" type="ORF">SAMN02745149_02144</name>
</gene>
<evidence type="ECO:0000313" key="3">
    <source>
        <dbReference type="Proteomes" id="UP000190423"/>
    </source>
</evidence>
<feature type="chain" id="PRO_5012662199" description="Major outer membrane protein" evidence="1">
    <location>
        <begin position="21"/>
        <end position="378"/>
    </location>
</feature>
<dbReference type="STRING" id="261392.SAMN02745149_02144"/>
<dbReference type="EMBL" id="FUWG01000018">
    <property type="protein sequence ID" value="SJZ72425.1"/>
    <property type="molecule type" value="Genomic_DNA"/>
</dbReference>
<dbReference type="Proteomes" id="UP000190423">
    <property type="component" value="Unassembled WGS sequence"/>
</dbReference>
<keyword evidence="3" id="KW-1185">Reference proteome</keyword>
<organism evidence="2 3">
    <name type="scientific">Treponema porcinum</name>
    <dbReference type="NCBI Taxonomy" id="261392"/>
    <lineage>
        <taxon>Bacteria</taxon>
        <taxon>Pseudomonadati</taxon>
        <taxon>Spirochaetota</taxon>
        <taxon>Spirochaetia</taxon>
        <taxon>Spirochaetales</taxon>
        <taxon>Treponemataceae</taxon>
        <taxon>Treponema</taxon>
    </lineage>
</organism>
<dbReference type="RefSeq" id="WP_078934025.1">
    <property type="nucleotide sequence ID" value="NZ_FUWG01000018.1"/>
</dbReference>
<dbReference type="AlphaFoldDB" id="A0A1T4N087"/>
<evidence type="ECO:0008006" key="4">
    <source>
        <dbReference type="Google" id="ProtNLM"/>
    </source>
</evidence>